<evidence type="ECO:0000256" key="3">
    <source>
        <dbReference type="ARBA" id="ARBA00046336"/>
    </source>
</evidence>
<evidence type="ECO:0000256" key="1">
    <source>
        <dbReference type="ARBA" id="ARBA00023239"/>
    </source>
</evidence>
<keyword evidence="2" id="KW-0119">Carbohydrate metabolism</keyword>
<comment type="similarity">
    <text evidence="3">Belongs to the C-glycoside deglycosidase beta subunit family.</text>
</comment>
<accession>A0A3S3SJE9</accession>
<dbReference type="GO" id="GO:0016829">
    <property type="term" value="F:lyase activity"/>
    <property type="evidence" value="ECO:0007669"/>
    <property type="project" value="UniProtKB-KW"/>
</dbReference>
<dbReference type="Pfam" id="PF19906">
    <property type="entry name" value="CGDB"/>
    <property type="match status" value="1"/>
</dbReference>
<evidence type="ECO:0000259" key="5">
    <source>
        <dbReference type="Pfam" id="PF19906"/>
    </source>
</evidence>
<dbReference type="Proteomes" id="UP000288024">
    <property type="component" value="Unassembled WGS sequence"/>
</dbReference>
<dbReference type="AlphaFoldDB" id="A0A3S3SJE9"/>
<dbReference type="GeneID" id="87620283"/>
<evidence type="ECO:0000256" key="2">
    <source>
        <dbReference type="ARBA" id="ARBA00023277"/>
    </source>
</evidence>
<gene>
    <name evidence="6" type="ORF">EM808_16680</name>
</gene>
<evidence type="ECO:0000256" key="4">
    <source>
        <dbReference type="ARBA" id="ARBA00047208"/>
    </source>
</evidence>
<dbReference type="RefSeq" id="WP_127739329.1">
    <property type="nucleotide sequence ID" value="NZ_CP196003.1"/>
</dbReference>
<sequence length="152" mass="17372">MTFVMKLPFVDTVVDNSLVNTLVNGKKLGYEFQIRLSYYRGHYLSCIEELTIVVDGEEVKANDINFCLNGKEFTMGQIPYLISEFWNCNEAATIKVYLPGGLEDGEHNIDVTLLLRNAYMYIPGNTEKHNYAVLDSCGSKTLTLRNEERRED</sequence>
<evidence type="ECO:0000313" key="6">
    <source>
        <dbReference type="EMBL" id="RVT60857.1"/>
    </source>
</evidence>
<evidence type="ECO:0000313" key="7">
    <source>
        <dbReference type="Proteomes" id="UP000288024"/>
    </source>
</evidence>
<organism evidence="6 7">
    <name type="scientific">Niallia taxi</name>
    <dbReference type="NCBI Taxonomy" id="2499688"/>
    <lineage>
        <taxon>Bacteria</taxon>
        <taxon>Bacillati</taxon>
        <taxon>Bacillota</taxon>
        <taxon>Bacilli</taxon>
        <taxon>Bacillales</taxon>
        <taxon>Bacillaceae</taxon>
        <taxon>Niallia</taxon>
    </lineage>
</organism>
<protein>
    <recommendedName>
        <fullName evidence="4">C-deglycosylation enzyme beta subunit</fullName>
    </recommendedName>
</protein>
<keyword evidence="1" id="KW-0456">Lyase</keyword>
<name>A0A3S3SJE9_9BACI</name>
<feature type="domain" description="C-glycoside deglycosidase beta subunit" evidence="5">
    <location>
        <begin position="12"/>
        <end position="119"/>
    </location>
</feature>
<reference evidence="6 7" key="1">
    <citation type="submission" date="2019-01" db="EMBL/GenBank/DDBJ databases">
        <title>Bacillus sp. M5HDSG1-1, whole genome shotgun sequence.</title>
        <authorList>
            <person name="Tuo L."/>
        </authorList>
    </citation>
    <scope>NUCLEOTIDE SEQUENCE [LARGE SCALE GENOMIC DNA]</scope>
    <source>
        <strain evidence="6 7">M5HDSG1-1</strain>
    </source>
</reference>
<keyword evidence="7" id="KW-1185">Reference proteome</keyword>
<dbReference type="InterPro" id="IPR045959">
    <property type="entry name" value="CGDB"/>
</dbReference>
<comment type="caution">
    <text evidence="6">The sequence shown here is derived from an EMBL/GenBank/DDBJ whole genome shotgun (WGS) entry which is preliminary data.</text>
</comment>
<proteinExistence type="inferred from homology"/>
<dbReference type="EMBL" id="RZTZ01000006">
    <property type="protein sequence ID" value="RVT60857.1"/>
    <property type="molecule type" value="Genomic_DNA"/>
</dbReference>